<evidence type="ECO:0000313" key="5">
    <source>
        <dbReference type="Proteomes" id="UP000277007"/>
    </source>
</evidence>
<dbReference type="EMBL" id="RXMA01000002">
    <property type="protein sequence ID" value="RTR23467.1"/>
    <property type="molecule type" value="Genomic_DNA"/>
</dbReference>
<evidence type="ECO:0000259" key="3">
    <source>
        <dbReference type="PROSITE" id="PS51186"/>
    </source>
</evidence>
<dbReference type="InterPro" id="IPR016181">
    <property type="entry name" value="Acyl_CoA_acyltransferase"/>
</dbReference>
<dbReference type="GO" id="GO:0016747">
    <property type="term" value="F:acyltransferase activity, transferring groups other than amino-acyl groups"/>
    <property type="evidence" value="ECO:0007669"/>
    <property type="project" value="InterPro"/>
</dbReference>
<evidence type="ECO:0000256" key="2">
    <source>
        <dbReference type="ARBA" id="ARBA00023315"/>
    </source>
</evidence>
<proteinExistence type="predicted"/>
<organism evidence="4 5">
    <name type="scientific">Azospirillum griseum</name>
    <dbReference type="NCBI Taxonomy" id="2496639"/>
    <lineage>
        <taxon>Bacteria</taxon>
        <taxon>Pseudomonadati</taxon>
        <taxon>Pseudomonadota</taxon>
        <taxon>Alphaproteobacteria</taxon>
        <taxon>Rhodospirillales</taxon>
        <taxon>Azospirillaceae</taxon>
        <taxon>Azospirillum</taxon>
    </lineage>
</organism>
<evidence type="ECO:0000256" key="1">
    <source>
        <dbReference type="ARBA" id="ARBA00022679"/>
    </source>
</evidence>
<dbReference type="Gene3D" id="3.40.630.30">
    <property type="match status" value="1"/>
</dbReference>
<keyword evidence="1 4" id="KW-0808">Transferase</keyword>
<dbReference type="SUPFAM" id="SSF55729">
    <property type="entry name" value="Acyl-CoA N-acyltransferases (Nat)"/>
    <property type="match status" value="1"/>
</dbReference>
<reference evidence="4 5" key="1">
    <citation type="submission" date="2018-12" db="EMBL/GenBank/DDBJ databases">
        <authorList>
            <person name="Yang Y."/>
        </authorList>
    </citation>
    <scope>NUCLEOTIDE SEQUENCE [LARGE SCALE GENOMIC DNA]</scope>
    <source>
        <strain evidence="4 5">L-25-5w-1</strain>
    </source>
</reference>
<dbReference type="Pfam" id="PF00583">
    <property type="entry name" value="Acetyltransf_1"/>
    <property type="match status" value="1"/>
</dbReference>
<sequence length="200" mass="21845">MPATMIDDRLILRPACADDAPDLARLIDVAGGGVYGFLLDGLVPGMTVPEMLMPGLAGRTGSLSHRQSGVAEWEGRVIGVAHGYPVDWIRTEDYSGLPPDRIDHLASFSQTHDWGSYFLSALAVDEAFRHQGVAARLLGGFYERARDLGFDRVTLHVWADNAAAQRLYAKEGFVEAGRAAIPWHERLPHQGGSVLLRRSV</sequence>
<keyword evidence="2" id="KW-0012">Acyltransferase</keyword>
<keyword evidence="5" id="KW-1185">Reference proteome</keyword>
<feature type="domain" description="N-acetyltransferase" evidence="3">
    <location>
        <begin position="10"/>
        <end position="200"/>
    </location>
</feature>
<comment type="caution">
    <text evidence="4">The sequence shown here is derived from an EMBL/GenBank/DDBJ whole genome shotgun (WGS) entry which is preliminary data.</text>
</comment>
<gene>
    <name evidence="4" type="ORF">EJ903_02725</name>
</gene>
<evidence type="ECO:0000313" key="4">
    <source>
        <dbReference type="EMBL" id="RTR23467.1"/>
    </source>
</evidence>
<dbReference type="CDD" id="cd04301">
    <property type="entry name" value="NAT_SF"/>
    <property type="match status" value="1"/>
</dbReference>
<protein>
    <submittedName>
        <fullName evidence="4">GNAT family N-acetyltransferase</fullName>
    </submittedName>
</protein>
<accession>A0A431VMI3</accession>
<dbReference type="InterPro" id="IPR000182">
    <property type="entry name" value="GNAT_dom"/>
</dbReference>
<name>A0A431VMI3_9PROT</name>
<dbReference type="InterPro" id="IPR050832">
    <property type="entry name" value="Bact_Acetyltransf"/>
</dbReference>
<dbReference type="Proteomes" id="UP000277007">
    <property type="component" value="Unassembled WGS sequence"/>
</dbReference>
<dbReference type="OrthoDB" id="7301318at2"/>
<dbReference type="PANTHER" id="PTHR43877">
    <property type="entry name" value="AMINOALKYLPHOSPHONATE N-ACETYLTRANSFERASE-RELATED-RELATED"/>
    <property type="match status" value="1"/>
</dbReference>
<dbReference type="RefSeq" id="WP_126611896.1">
    <property type="nucleotide sequence ID" value="NZ_JBHUCY010000010.1"/>
</dbReference>
<dbReference type="AlphaFoldDB" id="A0A431VMI3"/>
<dbReference type="PROSITE" id="PS51186">
    <property type="entry name" value="GNAT"/>
    <property type="match status" value="1"/>
</dbReference>